<dbReference type="GO" id="GO:0005634">
    <property type="term" value="C:nucleus"/>
    <property type="evidence" value="ECO:0007669"/>
    <property type="project" value="TreeGrafter"/>
</dbReference>
<dbReference type="AlphaFoldDB" id="A0A8H5FMQ3"/>
<dbReference type="InterPro" id="IPR043170">
    <property type="entry name" value="PTPA_C_lid"/>
</dbReference>
<comment type="subcellular location">
    <subcellularLocation>
        <location evidence="2 7">Cytoplasm</location>
    </subcellularLocation>
</comment>
<dbReference type="GO" id="GO:0005737">
    <property type="term" value="C:cytoplasm"/>
    <property type="evidence" value="ECO:0007669"/>
    <property type="project" value="UniProtKB-SubCell"/>
</dbReference>
<evidence type="ECO:0000313" key="9">
    <source>
        <dbReference type="EMBL" id="KAF5342207.1"/>
    </source>
</evidence>
<comment type="catalytic activity">
    <reaction evidence="1 7">
        <text>[protein]-peptidylproline (omega=180) = [protein]-peptidylproline (omega=0)</text>
        <dbReference type="Rhea" id="RHEA:16237"/>
        <dbReference type="Rhea" id="RHEA-COMP:10747"/>
        <dbReference type="Rhea" id="RHEA-COMP:10748"/>
        <dbReference type="ChEBI" id="CHEBI:83833"/>
        <dbReference type="ChEBI" id="CHEBI:83834"/>
        <dbReference type="EC" id="5.2.1.8"/>
    </reaction>
</comment>
<keyword evidence="5 7" id="KW-0697">Rotamase</keyword>
<dbReference type="Proteomes" id="UP000541558">
    <property type="component" value="Unassembled WGS sequence"/>
</dbReference>
<proteinExistence type="inferred from homology"/>
<keyword evidence="4 7" id="KW-0963">Cytoplasm</keyword>
<dbReference type="Pfam" id="PF03095">
    <property type="entry name" value="PTPA"/>
    <property type="match status" value="1"/>
</dbReference>
<dbReference type="EC" id="5.2.1.8" evidence="7"/>
<dbReference type="OrthoDB" id="16120at2759"/>
<dbReference type="GO" id="GO:0007052">
    <property type="term" value="P:mitotic spindle organization"/>
    <property type="evidence" value="ECO:0007669"/>
    <property type="project" value="TreeGrafter"/>
</dbReference>
<gene>
    <name evidence="9" type="ORF">D9611_001185</name>
</gene>
<name>A0A8H5FMQ3_9AGAR</name>
<comment type="function">
    <text evidence="7">PPIases accelerate the folding of proteins. It catalyzes the cis-trans isomerization of proline imidic peptide bonds in oligopeptides.</text>
</comment>
<dbReference type="SUPFAM" id="SSF140984">
    <property type="entry name" value="PTPA-like"/>
    <property type="match status" value="1"/>
</dbReference>
<dbReference type="GO" id="GO:0000159">
    <property type="term" value="C:protein phosphatase type 2A complex"/>
    <property type="evidence" value="ECO:0007669"/>
    <property type="project" value="TreeGrafter"/>
</dbReference>
<evidence type="ECO:0000313" key="10">
    <source>
        <dbReference type="Proteomes" id="UP000541558"/>
    </source>
</evidence>
<sequence>MANLRQVTLDAVQTIVDGPTLHIKTEEDVEAWKTTQSYRDYSTFLQRLNESVVNYYLPWSPETPARGTVKILALLDKLDQWTEDIPPLETPQRFGNLAFRSWGRRLEEQCDSLLAELLGDGFEPVIRFAKPYLLSSFGSFTRMDYGTGHETSFALFLLVLTLVRFFEPVPEVERQLVLVVFLRYLRLCWKLQDVYRLEPAGSHGVWGLDDSHFLPYIFGSGELRDQTDIPVNAILQTPLPDTNLYFLSISRIHEVKHGPFHEHSSSLHAIAVGVANWGKVNSGLFKMYEAEVLSKRVVVQHIPLGGILEWNPSQSPASDLESPGSRPGQSTQMPPPPTSTSSSVLTPIGPPRARAPLGHGGPISARTANVGTRAPWVASAAPGSISRSGNLEGARVSGSIPNPPGSITMAPPPGAVPPTSFPHTPADSGRGS</sequence>
<dbReference type="InterPro" id="IPR037218">
    <property type="entry name" value="PTPA_sf"/>
</dbReference>
<feature type="compositionally biased region" description="Pro residues" evidence="8">
    <location>
        <begin position="410"/>
        <end position="420"/>
    </location>
</feature>
<evidence type="ECO:0000256" key="3">
    <source>
        <dbReference type="ARBA" id="ARBA00011019"/>
    </source>
</evidence>
<dbReference type="PANTHER" id="PTHR10012:SF0">
    <property type="entry name" value="SERINE_THREONINE-PROTEIN PHOSPHATASE 2A ACTIVATOR"/>
    <property type="match status" value="1"/>
</dbReference>
<evidence type="ECO:0000256" key="4">
    <source>
        <dbReference type="ARBA" id="ARBA00022490"/>
    </source>
</evidence>
<organism evidence="9 10">
    <name type="scientific">Ephemerocybe angulata</name>
    <dbReference type="NCBI Taxonomy" id="980116"/>
    <lineage>
        <taxon>Eukaryota</taxon>
        <taxon>Fungi</taxon>
        <taxon>Dikarya</taxon>
        <taxon>Basidiomycota</taxon>
        <taxon>Agaricomycotina</taxon>
        <taxon>Agaricomycetes</taxon>
        <taxon>Agaricomycetidae</taxon>
        <taxon>Agaricales</taxon>
        <taxon>Agaricineae</taxon>
        <taxon>Psathyrellaceae</taxon>
        <taxon>Ephemerocybe</taxon>
    </lineage>
</organism>
<evidence type="ECO:0000256" key="8">
    <source>
        <dbReference type="SAM" id="MobiDB-lite"/>
    </source>
</evidence>
<dbReference type="GO" id="GO:0008160">
    <property type="term" value="F:protein tyrosine phosphatase activator activity"/>
    <property type="evidence" value="ECO:0007669"/>
    <property type="project" value="TreeGrafter"/>
</dbReference>
<comment type="similarity">
    <text evidence="3 7">Belongs to the PTPA-type PPIase family.</text>
</comment>
<accession>A0A8H5FMQ3</accession>
<dbReference type="InterPro" id="IPR004327">
    <property type="entry name" value="Phstyr_phstse_ac"/>
</dbReference>
<keyword evidence="6 7" id="KW-0413">Isomerase</keyword>
<evidence type="ECO:0000256" key="7">
    <source>
        <dbReference type="RuleBase" id="RU361210"/>
    </source>
</evidence>
<feature type="region of interest" description="Disordered" evidence="8">
    <location>
        <begin position="380"/>
        <end position="432"/>
    </location>
</feature>
<feature type="region of interest" description="Disordered" evidence="8">
    <location>
        <begin position="310"/>
        <end position="368"/>
    </location>
</feature>
<evidence type="ECO:0000256" key="1">
    <source>
        <dbReference type="ARBA" id="ARBA00000971"/>
    </source>
</evidence>
<evidence type="ECO:0000256" key="5">
    <source>
        <dbReference type="ARBA" id="ARBA00023110"/>
    </source>
</evidence>
<reference evidence="9 10" key="1">
    <citation type="journal article" date="2020" name="ISME J.">
        <title>Uncovering the hidden diversity of litter-decomposition mechanisms in mushroom-forming fungi.</title>
        <authorList>
            <person name="Floudas D."/>
            <person name="Bentzer J."/>
            <person name="Ahren D."/>
            <person name="Johansson T."/>
            <person name="Persson P."/>
            <person name="Tunlid A."/>
        </authorList>
    </citation>
    <scope>NUCLEOTIDE SEQUENCE [LARGE SCALE GENOMIC DNA]</scope>
    <source>
        <strain evidence="9 10">CBS 175.51</strain>
    </source>
</reference>
<keyword evidence="10" id="KW-1185">Reference proteome</keyword>
<dbReference type="EMBL" id="JAACJK010000001">
    <property type="protein sequence ID" value="KAF5342207.1"/>
    <property type="molecule type" value="Genomic_DNA"/>
</dbReference>
<protein>
    <recommendedName>
        <fullName evidence="7">Serine/threonine-protein phosphatase 2A activator</fullName>
        <ecNumber evidence="7">5.2.1.8</ecNumber>
    </recommendedName>
    <alternativeName>
        <fullName evidence="7">Phosphotyrosyl phosphatase activator</fullName>
    </alternativeName>
</protein>
<dbReference type="PANTHER" id="PTHR10012">
    <property type="entry name" value="SERINE/THREONINE-PROTEIN PHOSPHATASE 2A REGULATORY SUBUNIT B"/>
    <property type="match status" value="1"/>
</dbReference>
<dbReference type="CDD" id="cd04087">
    <property type="entry name" value="PTPA"/>
    <property type="match status" value="1"/>
</dbReference>
<evidence type="ECO:0000256" key="2">
    <source>
        <dbReference type="ARBA" id="ARBA00004496"/>
    </source>
</evidence>
<dbReference type="GO" id="GO:0003755">
    <property type="term" value="F:peptidyl-prolyl cis-trans isomerase activity"/>
    <property type="evidence" value="ECO:0007669"/>
    <property type="project" value="UniProtKB-KW"/>
</dbReference>
<dbReference type="Gene3D" id="1.20.120.1150">
    <property type="match status" value="1"/>
</dbReference>
<evidence type="ECO:0000256" key="6">
    <source>
        <dbReference type="ARBA" id="ARBA00023235"/>
    </source>
</evidence>
<comment type="caution">
    <text evidence="9">The sequence shown here is derived from an EMBL/GenBank/DDBJ whole genome shotgun (WGS) entry which is preliminary data.</text>
</comment>